<feature type="domain" description="Receptor ligand binding region" evidence="6">
    <location>
        <begin position="60"/>
        <end position="282"/>
    </location>
</feature>
<evidence type="ECO:0000256" key="4">
    <source>
        <dbReference type="ARBA" id="ARBA00023136"/>
    </source>
</evidence>
<dbReference type="GO" id="GO:0016020">
    <property type="term" value="C:membrane"/>
    <property type="evidence" value="ECO:0007669"/>
    <property type="project" value="UniProtKB-SubCell"/>
</dbReference>
<evidence type="ECO:0000256" key="5">
    <source>
        <dbReference type="SAM" id="MobiDB-lite"/>
    </source>
</evidence>
<dbReference type="Gene3D" id="3.40.50.2300">
    <property type="match status" value="2"/>
</dbReference>
<dbReference type="OrthoDB" id="5984008at2759"/>
<keyword evidence="4" id="KW-0472">Membrane</keyword>
<name>U4UFH5_DENPD</name>
<evidence type="ECO:0000313" key="8">
    <source>
        <dbReference type="Proteomes" id="UP000030742"/>
    </source>
</evidence>
<dbReference type="Proteomes" id="UP000030742">
    <property type="component" value="Unassembled WGS sequence"/>
</dbReference>
<feature type="region of interest" description="Disordered" evidence="5">
    <location>
        <begin position="1"/>
        <end position="41"/>
    </location>
</feature>
<keyword evidence="3" id="KW-1133">Transmembrane helix</keyword>
<organism evidence="7 8">
    <name type="scientific">Dendroctonus ponderosae</name>
    <name type="common">Mountain pine beetle</name>
    <dbReference type="NCBI Taxonomy" id="77166"/>
    <lineage>
        <taxon>Eukaryota</taxon>
        <taxon>Metazoa</taxon>
        <taxon>Ecdysozoa</taxon>
        <taxon>Arthropoda</taxon>
        <taxon>Hexapoda</taxon>
        <taxon>Insecta</taxon>
        <taxon>Pterygota</taxon>
        <taxon>Neoptera</taxon>
        <taxon>Endopterygota</taxon>
        <taxon>Coleoptera</taxon>
        <taxon>Polyphaga</taxon>
        <taxon>Cucujiformia</taxon>
        <taxon>Curculionidae</taxon>
        <taxon>Scolytinae</taxon>
        <taxon>Dendroctonus</taxon>
    </lineage>
</organism>
<keyword evidence="2" id="KW-0812">Transmembrane</keyword>
<dbReference type="SUPFAM" id="SSF53822">
    <property type="entry name" value="Periplasmic binding protein-like I"/>
    <property type="match status" value="1"/>
</dbReference>
<gene>
    <name evidence="7" type="ORF">D910_08445</name>
</gene>
<evidence type="ECO:0000313" key="7">
    <source>
        <dbReference type="EMBL" id="ERL91103.1"/>
    </source>
</evidence>
<evidence type="ECO:0000256" key="3">
    <source>
        <dbReference type="ARBA" id="ARBA00022989"/>
    </source>
</evidence>
<sequence length="303" mass="34382">MEAMQNHGPPNLQSNRHFGPGLFENKHSPVGNEGPKAMSTASKAAKNAGFFEETDNELNQHAFKLAIDWSNERRSPDNQLIAVGKELAIDEPYSAITITCDLLKDGVLTIFGPKSISNINAVQSVCDEKELPHILTRWMYYPLRPAWAVSKNLHAAGTAVNFYPSAPLLTEAYWAIIQAWKWQTFTVLYEDDESLLRVSELILQAKQEGIIVTVEQLDRDGTGNYRNVHTRVFLRDALKRVWRTKQRFIVIDCHIDNLVEVLVQCQQVGMMTSDYSYFLTNLDAHTRDLSPFQWSQTNITGVK</sequence>
<dbReference type="InterPro" id="IPR001828">
    <property type="entry name" value="ANF_lig-bd_rcpt"/>
</dbReference>
<dbReference type="Pfam" id="PF01094">
    <property type="entry name" value="ANF_receptor"/>
    <property type="match status" value="1"/>
</dbReference>
<accession>U4UFH5</accession>
<dbReference type="STRING" id="77166.U4UFH5"/>
<evidence type="ECO:0000256" key="1">
    <source>
        <dbReference type="ARBA" id="ARBA00004370"/>
    </source>
</evidence>
<reference evidence="7 8" key="1">
    <citation type="journal article" date="2013" name="Genome Biol.">
        <title>Draft genome of the mountain pine beetle, Dendroctonus ponderosae Hopkins, a major forest pest.</title>
        <authorList>
            <person name="Keeling C.I."/>
            <person name="Yuen M.M."/>
            <person name="Liao N.Y."/>
            <person name="Docking T.R."/>
            <person name="Chan S.K."/>
            <person name="Taylor G.A."/>
            <person name="Palmquist D.L."/>
            <person name="Jackman S.D."/>
            <person name="Nguyen A."/>
            <person name="Li M."/>
            <person name="Henderson H."/>
            <person name="Janes J.K."/>
            <person name="Zhao Y."/>
            <person name="Pandoh P."/>
            <person name="Moore R."/>
            <person name="Sperling F.A."/>
            <person name="Huber D.P."/>
            <person name="Birol I."/>
            <person name="Jones S.J."/>
            <person name="Bohlmann J."/>
        </authorList>
    </citation>
    <scope>NUCLEOTIDE SEQUENCE</scope>
</reference>
<dbReference type="AlphaFoldDB" id="U4UFH5"/>
<evidence type="ECO:0000259" key="6">
    <source>
        <dbReference type="Pfam" id="PF01094"/>
    </source>
</evidence>
<proteinExistence type="predicted"/>
<dbReference type="EMBL" id="KB632275">
    <property type="protein sequence ID" value="ERL91103.1"/>
    <property type="molecule type" value="Genomic_DNA"/>
</dbReference>
<evidence type="ECO:0000256" key="2">
    <source>
        <dbReference type="ARBA" id="ARBA00022692"/>
    </source>
</evidence>
<comment type="subcellular location">
    <subcellularLocation>
        <location evidence="1">Membrane</location>
    </subcellularLocation>
</comment>
<dbReference type="InterPro" id="IPR028082">
    <property type="entry name" value="Peripla_BP_I"/>
</dbReference>
<protein>
    <recommendedName>
        <fullName evidence="6">Receptor ligand binding region domain-containing protein</fullName>
    </recommendedName>
</protein>